<gene>
    <name evidence="3" type="ORF">DFP75_102628</name>
</gene>
<feature type="domain" description="EAL" evidence="2">
    <location>
        <begin position="422"/>
        <end position="674"/>
    </location>
</feature>
<evidence type="ECO:0000313" key="3">
    <source>
        <dbReference type="EMBL" id="PYF83531.1"/>
    </source>
</evidence>
<dbReference type="Gene3D" id="3.20.20.450">
    <property type="entry name" value="EAL domain"/>
    <property type="match status" value="1"/>
</dbReference>
<evidence type="ECO:0000313" key="4">
    <source>
        <dbReference type="Proteomes" id="UP000247551"/>
    </source>
</evidence>
<keyword evidence="1" id="KW-0472">Membrane</keyword>
<comment type="caution">
    <text evidence="3">The sequence shown here is derived from an EMBL/GenBank/DDBJ whole genome shotgun (WGS) entry which is preliminary data.</text>
</comment>
<dbReference type="InterPro" id="IPR001633">
    <property type="entry name" value="EAL_dom"/>
</dbReference>
<dbReference type="InterPro" id="IPR050706">
    <property type="entry name" value="Cyclic-di-GMP_PDE-like"/>
</dbReference>
<dbReference type="InterPro" id="IPR035919">
    <property type="entry name" value="EAL_sf"/>
</dbReference>
<feature type="transmembrane region" description="Helical" evidence="1">
    <location>
        <begin position="12"/>
        <end position="32"/>
    </location>
</feature>
<dbReference type="CDD" id="cd01948">
    <property type="entry name" value="EAL"/>
    <property type="match status" value="1"/>
</dbReference>
<dbReference type="Pfam" id="PF00563">
    <property type="entry name" value="EAL"/>
    <property type="match status" value="1"/>
</dbReference>
<dbReference type="PANTHER" id="PTHR33121">
    <property type="entry name" value="CYCLIC DI-GMP PHOSPHODIESTERASE PDEF"/>
    <property type="match status" value="1"/>
</dbReference>
<protein>
    <submittedName>
        <fullName evidence="3">EAL domain-containing protein (Putative c-di-GMP-specific phosphodiesterase class I)</fullName>
    </submittedName>
</protein>
<evidence type="ECO:0000256" key="1">
    <source>
        <dbReference type="SAM" id="Phobius"/>
    </source>
</evidence>
<dbReference type="SMART" id="SM00052">
    <property type="entry name" value="EAL"/>
    <property type="match status" value="1"/>
</dbReference>
<dbReference type="SUPFAM" id="SSF141868">
    <property type="entry name" value="EAL domain-like"/>
    <property type="match status" value="1"/>
</dbReference>
<dbReference type="AlphaFoldDB" id="A0A318V6V0"/>
<dbReference type="GO" id="GO:0071111">
    <property type="term" value="F:cyclic-guanylate-specific phosphodiesterase activity"/>
    <property type="evidence" value="ECO:0007669"/>
    <property type="project" value="InterPro"/>
</dbReference>
<proteinExistence type="predicted"/>
<keyword evidence="1" id="KW-0812">Transmembrane</keyword>
<keyword evidence="1" id="KW-1133">Transmembrane helix</keyword>
<sequence>MSPYLENFSSKIVYKLIFILFLFLSIAVVFFANSSYNTKTLDLISMAEKNQVVIEASGTDVTLTKVKNSFIVECNITVVGHDICGLYIGLPDDDGIGFSLKYFESLNFNIIEKSTSKNYDDRVRVFVRANLSSEEKASLGVKYKYHAVRIKAEGDGVVPLSRFKVETWWEDMYKVPFELAYYDINNVSSIEFFFNEMPIVSPGKYSLSLSKLKVSGKIIHLDVVYKILTLVWLFIAVLAIFSYLFFKFKEFKKLKGQAYKDSSVNLLNALGFEARYSRYVGKKVVVYRIKIINWQKLLRHFGLATANHLLSKVIERSALRYKNDFYLSARLNENDLILLKKGERFSAEMEKDFLDSLLSSIHIIGLGDLCLDIKVGICEEISLPGNKDIILERTEISIQSIVGSKSLLQLYTSEISREAENKAHLEKLIEIALNQDAFYLLYMPLYRASSNKIVGVEALLRCSLPELYSLSPEVYVSVAEETGLIRDIDLMVIEKALTDFSNFELYEDLTLSINISSKELLDTSFVGHFEERVLKSGVSFEKICLEITETFLLDIDCTCINTLNEIRGMGCKVSLDDFGTGYTSFQHLINFPADEIKIDKGFISGIKSDQGYSVIVDSLFLIADTYQYNIVAEGVETKEIYDFLVDKGCDVFQGYFISKPIPLEGVVLLNNKIDKDGL</sequence>
<dbReference type="PROSITE" id="PS50883">
    <property type="entry name" value="EAL"/>
    <property type="match status" value="1"/>
</dbReference>
<evidence type="ECO:0000259" key="2">
    <source>
        <dbReference type="PROSITE" id="PS50883"/>
    </source>
</evidence>
<dbReference type="PANTHER" id="PTHR33121:SF71">
    <property type="entry name" value="OXYGEN SENSOR PROTEIN DOSP"/>
    <property type="match status" value="1"/>
</dbReference>
<dbReference type="RefSeq" id="WP_110574024.1">
    <property type="nucleotide sequence ID" value="NZ_QKLW01000002.1"/>
</dbReference>
<accession>A0A318V6V0</accession>
<reference evidence="3 4" key="1">
    <citation type="submission" date="2018-06" db="EMBL/GenBank/DDBJ databases">
        <title>Genomic Encyclopedia of Type Strains, Phase III (KMG-III): the genomes of soil and plant-associated and newly described type strains.</title>
        <authorList>
            <person name="Whitman W."/>
        </authorList>
    </citation>
    <scope>NUCLEOTIDE SEQUENCE [LARGE SCALE GENOMIC DNA]</scope>
    <source>
        <strain evidence="3 4">CECT 7730</strain>
    </source>
</reference>
<name>A0A318V6V0_9GAMM</name>
<organism evidence="3 4">
    <name type="scientific">Marinomonas alcarazii</name>
    <dbReference type="NCBI Taxonomy" id="491949"/>
    <lineage>
        <taxon>Bacteria</taxon>
        <taxon>Pseudomonadati</taxon>
        <taxon>Pseudomonadota</taxon>
        <taxon>Gammaproteobacteria</taxon>
        <taxon>Oceanospirillales</taxon>
        <taxon>Oceanospirillaceae</taxon>
        <taxon>Marinomonas</taxon>
    </lineage>
</organism>
<dbReference type="Proteomes" id="UP000247551">
    <property type="component" value="Unassembled WGS sequence"/>
</dbReference>
<keyword evidence="4" id="KW-1185">Reference proteome</keyword>
<feature type="transmembrane region" description="Helical" evidence="1">
    <location>
        <begin position="223"/>
        <end position="246"/>
    </location>
</feature>
<dbReference type="EMBL" id="QKLW01000002">
    <property type="protein sequence ID" value="PYF83531.1"/>
    <property type="molecule type" value="Genomic_DNA"/>
</dbReference>